<dbReference type="GO" id="GO:0004252">
    <property type="term" value="F:serine-type endopeptidase activity"/>
    <property type="evidence" value="ECO:0007669"/>
    <property type="project" value="InterPro"/>
</dbReference>
<sequence>MPALYFLLWLAAATLACGGPSSPTLRTVTVPVQGLFACTASGLTSYNSTTMFCAGIPGRDSCQGDSGGPAVQRNSGLYALVGITSFGLGCGIFPGFYTRVTAFIPWIAENMAALRG</sequence>
<evidence type="ECO:0000256" key="3">
    <source>
        <dbReference type="ARBA" id="ARBA00022670"/>
    </source>
</evidence>
<dbReference type="Gene3D" id="2.40.10.10">
    <property type="entry name" value="Trypsin-like serine proteases"/>
    <property type="match status" value="1"/>
</dbReference>
<dbReference type="PANTHER" id="PTHR24264:SF46">
    <property type="entry name" value="COAGULATION FACTOR XII"/>
    <property type="match status" value="1"/>
</dbReference>
<feature type="chain" id="PRO_5042933687" description="Peptidase S1 domain-containing protein" evidence="9">
    <location>
        <begin position="19"/>
        <end position="116"/>
    </location>
</feature>
<evidence type="ECO:0000259" key="10">
    <source>
        <dbReference type="PROSITE" id="PS50240"/>
    </source>
</evidence>
<dbReference type="AlphaFoldDB" id="A0AAQ4DG70"/>
<dbReference type="GO" id="GO:0031638">
    <property type="term" value="P:zymogen activation"/>
    <property type="evidence" value="ECO:0007669"/>
    <property type="project" value="TreeGrafter"/>
</dbReference>
<gene>
    <name evidence="11" type="ORF">V5799_027267</name>
</gene>
<feature type="domain" description="Peptidase S1" evidence="10">
    <location>
        <begin position="1"/>
        <end position="112"/>
    </location>
</feature>
<dbReference type="InterPro" id="IPR001254">
    <property type="entry name" value="Trypsin_dom"/>
</dbReference>
<evidence type="ECO:0000256" key="4">
    <source>
        <dbReference type="ARBA" id="ARBA00022729"/>
    </source>
</evidence>
<dbReference type="GO" id="GO:0005791">
    <property type="term" value="C:rough endoplasmic reticulum"/>
    <property type="evidence" value="ECO:0007669"/>
    <property type="project" value="TreeGrafter"/>
</dbReference>
<dbReference type="FunFam" id="2.40.10.10:FF:000054">
    <property type="entry name" value="Complement C1r subcomponent"/>
    <property type="match status" value="1"/>
</dbReference>
<keyword evidence="4 9" id="KW-0732">Signal</keyword>
<dbReference type="InterPro" id="IPR043504">
    <property type="entry name" value="Peptidase_S1_PA_chymotrypsin"/>
</dbReference>
<keyword evidence="6" id="KW-0720">Serine protease</keyword>
<evidence type="ECO:0000313" key="11">
    <source>
        <dbReference type="EMBL" id="KAK8761460.1"/>
    </source>
</evidence>
<keyword evidence="5" id="KW-0378">Hydrolase</keyword>
<evidence type="ECO:0000256" key="8">
    <source>
        <dbReference type="ARBA" id="ARBA00023180"/>
    </source>
</evidence>
<dbReference type="GO" id="GO:0005615">
    <property type="term" value="C:extracellular space"/>
    <property type="evidence" value="ECO:0007669"/>
    <property type="project" value="TreeGrafter"/>
</dbReference>
<comment type="caution">
    <text evidence="11">The sequence shown here is derived from an EMBL/GenBank/DDBJ whole genome shotgun (WGS) entry which is preliminary data.</text>
</comment>
<evidence type="ECO:0000256" key="1">
    <source>
        <dbReference type="ARBA" id="ARBA00004613"/>
    </source>
</evidence>
<protein>
    <recommendedName>
        <fullName evidence="10">Peptidase S1 domain-containing protein</fullName>
    </recommendedName>
</protein>
<comment type="subcellular location">
    <subcellularLocation>
        <location evidence="1">Secreted</location>
    </subcellularLocation>
</comment>
<dbReference type="PANTHER" id="PTHR24264">
    <property type="entry name" value="TRYPSIN-RELATED"/>
    <property type="match status" value="1"/>
</dbReference>
<evidence type="ECO:0000256" key="5">
    <source>
        <dbReference type="ARBA" id="ARBA00022801"/>
    </source>
</evidence>
<dbReference type="Proteomes" id="UP001321473">
    <property type="component" value="Unassembled WGS sequence"/>
</dbReference>
<dbReference type="SMART" id="SM00020">
    <property type="entry name" value="Tryp_SPc"/>
    <property type="match status" value="1"/>
</dbReference>
<dbReference type="SUPFAM" id="SSF50494">
    <property type="entry name" value="Trypsin-like serine proteases"/>
    <property type="match status" value="1"/>
</dbReference>
<evidence type="ECO:0000256" key="9">
    <source>
        <dbReference type="SAM" id="SignalP"/>
    </source>
</evidence>
<keyword evidence="7" id="KW-1015">Disulfide bond</keyword>
<keyword evidence="12" id="KW-1185">Reference proteome</keyword>
<evidence type="ECO:0000256" key="7">
    <source>
        <dbReference type="ARBA" id="ARBA00023157"/>
    </source>
</evidence>
<reference evidence="11 12" key="1">
    <citation type="journal article" date="2023" name="Arcadia Sci">
        <title>De novo assembly of a long-read Amblyomma americanum tick genome.</title>
        <authorList>
            <person name="Chou S."/>
            <person name="Poskanzer K.E."/>
            <person name="Rollins M."/>
            <person name="Thuy-Boun P.S."/>
        </authorList>
    </citation>
    <scope>NUCLEOTIDE SEQUENCE [LARGE SCALE GENOMIC DNA]</scope>
    <source>
        <strain evidence="11">F_SG_1</strain>
        <tissue evidence="11">Salivary glands</tissue>
    </source>
</reference>
<organism evidence="11 12">
    <name type="scientific">Amblyomma americanum</name>
    <name type="common">Lone star tick</name>
    <dbReference type="NCBI Taxonomy" id="6943"/>
    <lineage>
        <taxon>Eukaryota</taxon>
        <taxon>Metazoa</taxon>
        <taxon>Ecdysozoa</taxon>
        <taxon>Arthropoda</taxon>
        <taxon>Chelicerata</taxon>
        <taxon>Arachnida</taxon>
        <taxon>Acari</taxon>
        <taxon>Parasitiformes</taxon>
        <taxon>Ixodida</taxon>
        <taxon>Ixodoidea</taxon>
        <taxon>Ixodidae</taxon>
        <taxon>Amblyomminae</taxon>
        <taxon>Amblyomma</taxon>
    </lineage>
</organism>
<dbReference type="Pfam" id="PF00089">
    <property type="entry name" value="Trypsin"/>
    <property type="match status" value="1"/>
</dbReference>
<dbReference type="InterPro" id="IPR009003">
    <property type="entry name" value="Peptidase_S1_PA"/>
</dbReference>
<dbReference type="PROSITE" id="PS50240">
    <property type="entry name" value="TRYPSIN_DOM"/>
    <property type="match status" value="1"/>
</dbReference>
<dbReference type="InterPro" id="IPR050127">
    <property type="entry name" value="Serine_Proteases_S1"/>
</dbReference>
<name>A0AAQ4DG70_AMBAM</name>
<accession>A0AAQ4DG70</accession>
<evidence type="ECO:0000256" key="2">
    <source>
        <dbReference type="ARBA" id="ARBA00022525"/>
    </source>
</evidence>
<proteinExistence type="predicted"/>
<keyword evidence="2" id="KW-0964">Secreted</keyword>
<evidence type="ECO:0000313" key="12">
    <source>
        <dbReference type="Proteomes" id="UP001321473"/>
    </source>
</evidence>
<keyword evidence="8" id="KW-0325">Glycoprotein</keyword>
<keyword evidence="3" id="KW-0645">Protease</keyword>
<feature type="signal peptide" evidence="9">
    <location>
        <begin position="1"/>
        <end position="18"/>
    </location>
</feature>
<dbReference type="EMBL" id="JARKHS020031137">
    <property type="protein sequence ID" value="KAK8761460.1"/>
    <property type="molecule type" value="Genomic_DNA"/>
</dbReference>
<evidence type="ECO:0000256" key="6">
    <source>
        <dbReference type="ARBA" id="ARBA00022825"/>
    </source>
</evidence>